<accession>A0A226RHX7</accession>
<gene>
    <name evidence="2" type="ORF">AYP69_07420</name>
</gene>
<dbReference type="Proteomes" id="UP000215261">
    <property type="component" value="Unassembled WGS sequence"/>
</dbReference>
<feature type="domain" description="Bacteriophage T5 Orf172 DNA-binding" evidence="1">
    <location>
        <begin position="297"/>
        <end position="391"/>
    </location>
</feature>
<reference evidence="2 3" key="1">
    <citation type="submission" date="2016-03" db="EMBL/GenBank/DDBJ databases">
        <title>Sequencing of Lactobacillus Species from Commercial Turkeys.</title>
        <authorList>
            <person name="Johnson T.J."/>
            <person name="Youmans B.P."/>
            <person name="Case K.A."/>
        </authorList>
    </citation>
    <scope>NUCLEOTIDE SEQUENCE [LARGE SCALE GENOMIC DNA]</scope>
    <source>
        <strain evidence="2 3">UMNLA1</strain>
    </source>
</reference>
<comment type="caution">
    <text evidence="2">The sequence shown here is derived from an EMBL/GenBank/DDBJ whole genome shotgun (WGS) entry which is preliminary data.</text>
</comment>
<dbReference type="Pfam" id="PF13455">
    <property type="entry name" value="MUG113"/>
    <property type="match status" value="1"/>
</dbReference>
<dbReference type="InterPro" id="IPR018306">
    <property type="entry name" value="Phage_T5_Orf172_DNA-bd"/>
</dbReference>
<evidence type="ECO:0000313" key="2">
    <source>
        <dbReference type="EMBL" id="OXS39312.1"/>
    </source>
</evidence>
<evidence type="ECO:0000259" key="1">
    <source>
        <dbReference type="SMART" id="SM00974"/>
    </source>
</evidence>
<protein>
    <recommendedName>
        <fullName evidence="1">Bacteriophage T5 Orf172 DNA-binding domain-containing protein</fullName>
    </recommendedName>
</protein>
<proteinExistence type="predicted"/>
<evidence type="ECO:0000313" key="3">
    <source>
        <dbReference type="Proteomes" id="UP000215261"/>
    </source>
</evidence>
<dbReference type="EMBL" id="LUGO01000061">
    <property type="protein sequence ID" value="OXS39312.1"/>
    <property type="molecule type" value="Genomic_DNA"/>
</dbReference>
<dbReference type="AlphaFoldDB" id="A0A226RHX7"/>
<dbReference type="SMART" id="SM00974">
    <property type="entry name" value="T5orf172"/>
    <property type="match status" value="1"/>
</dbReference>
<organism evidence="2 3">
    <name type="scientific">Ligilactobacillus agilis</name>
    <dbReference type="NCBI Taxonomy" id="1601"/>
    <lineage>
        <taxon>Bacteria</taxon>
        <taxon>Bacillati</taxon>
        <taxon>Bacillota</taxon>
        <taxon>Bacilli</taxon>
        <taxon>Lactobacillales</taxon>
        <taxon>Lactobacillaceae</taxon>
        <taxon>Ligilactobacillus</taxon>
    </lineage>
</organism>
<sequence>MLQMADKSYRTLDDILNDPDLDELLKPLQKKVKPVAVDPDVQAFQEVEDWVKANGRKPKNTRTDLKERSMYHKLKGMLKKYDKLHSYDTLGLLVQEEVSVYDKLADEVKQDTNTKSFNTLADILDDDSVLFADLDSESNFDSNLFKTEKVTRKRTVAPEKVAQRQKVANFDKYKLKFQTVQRELASGIRQLLPFKNYEILLHHYYVLRGQLIYVEAFGEEVEKNNKAGVYKDRRVHIIYENGTESNVLYRGLGSSLYGHGGKIVSEPEDTHLKLTPADYETGYIYILKSLSTNPQIANIKSLYKIGFTAGSVKKRIANAQNEATYLYAPVKLIEQIQVLNLDPVVLEKAIHHALADYQLDVEIQGPNGRMITPREWFVIDLPKIEELVNKIITRLQSEQ</sequence>
<name>A0A226RHX7_9LACO</name>